<dbReference type="InterPro" id="IPR036890">
    <property type="entry name" value="HATPase_C_sf"/>
</dbReference>
<dbReference type="STRING" id="686832.A0A0C2Z9U8"/>
<feature type="compositionally biased region" description="Acidic residues" evidence="1">
    <location>
        <begin position="2506"/>
        <end position="2521"/>
    </location>
</feature>
<dbReference type="Pfam" id="PF00651">
    <property type="entry name" value="BTB"/>
    <property type="match status" value="1"/>
</dbReference>
<accession>A0A0C2Z9U8</accession>
<dbReference type="CDD" id="cd18186">
    <property type="entry name" value="BTB_POZ_ZBTB_KLHL-like"/>
    <property type="match status" value="1"/>
</dbReference>
<protein>
    <recommendedName>
        <fullName evidence="2">BTB domain-containing protein</fullName>
    </recommendedName>
</protein>
<reference evidence="4" key="2">
    <citation type="submission" date="2015-01" db="EMBL/GenBank/DDBJ databases">
        <title>Evolutionary Origins and Diversification of the Mycorrhizal Mutualists.</title>
        <authorList>
            <consortium name="DOE Joint Genome Institute"/>
            <consortium name="Mycorrhizal Genomics Consortium"/>
            <person name="Kohler A."/>
            <person name="Kuo A."/>
            <person name="Nagy L.G."/>
            <person name="Floudas D."/>
            <person name="Copeland A."/>
            <person name="Barry K.W."/>
            <person name="Cichocki N."/>
            <person name="Veneault-Fourrey C."/>
            <person name="LaButti K."/>
            <person name="Lindquist E.A."/>
            <person name="Lipzen A."/>
            <person name="Lundell T."/>
            <person name="Morin E."/>
            <person name="Murat C."/>
            <person name="Riley R."/>
            <person name="Ohm R."/>
            <person name="Sun H."/>
            <person name="Tunlid A."/>
            <person name="Henrissat B."/>
            <person name="Grigoriev I.V."/>
            <person name="Hibbett D.S."/>
            <person name="Martin F."/>
        </authorList>
    </citation>
    <scope>NUCLEOTIDE SEQUENCE [LARGE SCALE GENOMIC DNA]</scope>
    <source>
        <strain evidence="4">h7</strain>
    </source>
</reference>
<organism evidence="3 4">
    <name type="scientific">Hebeloma cylindrosporum</name>
    <dbReference type="NCBI Taxonomy" id="76867"/>
    <lineage>
        <taxon>Eukaryota</taxon>
        <taxon>Fungi</taxon>
        <taxon>Dikarya</taxon>
        <taxon>Basidiomycota</taxon>
        <taxon>Agaricomycotina</taxon>
        <taxon>Agaricomycetes</taxon>
        <taxon>Agaricomycetidae</taxon>
        <taxon>Agaricales</taxon>
        <taxon>Agaricineae</taxon>
        <taxon>Hymenogastraceae</taxon>
        <taxon>Hebeloma</taxon>
    </lineage>
</organism>
<dbReference type="Pfam" id="PF25794">
    <property type="entry name" value="SACS"/>
    <property type="match status" value="2"/>
</dbReference>
<dbReference type="OrthoDB" id="1262810at2759"/>
<dbReference type="GO" id="GO:0030544">
    <property type="term" value="F:Hsp70 protein binding"/>
    <property type="evidence" value="ECO:0007669"/>
    <property type="project" value="TreeGrafter"/>
</dbReference>
<evidence type="ECO:0000313" key="3">
    <source>
        <dbReference type="EMBL" id="KIM49917.1"/>
    </source>
</evidence>
<evidence type="ECO:0000313" key="4">
    <source>
        <dbReference type="Proteomes" id="UP000053424"/>
    </source>
</evidence>
<proteinExistence type="predicted"/>
<feature type="domain" description="BTB" evidence="2">
    <location>
        <begin position="2532"/>
        <end position="2599"/>
    </location>
</feature>
<dbReference type="SUPFAM" id="SSF54695">
    <property type="entry name" value="POZ domain"/>
    <property type="match status" value="1"/>
</dbReference>
<feature type="region of interest" description="Disordered" evidence="1">
    <location>
        <begin position="2506"/>
        <end position="2532"/>
    </location>
</feature>
<dbReference type="EMBL" id="KN831768">
    <property type="protein sequence ID" value="KIM49917.1"/>
    <property type="molecule type" value="Genomic_DNA"/>
</dbReference>
<dbReference type="Gene3D" id="3.30.565.10">
    <property type="entry name" value="Histidine kinase-like ATPase, C-terminal domain"/>
    <property type="match status" value="1"/>
</dbReference>
<sequence>MPQTTREEVEITALIKGILNGYPGNSAILREYLQNSDDARASKQVFILDEQTHAAETILDPSLKEAQGPALIAYNDGVLRPDDWKALCTIHSSSKKTDEEQTGKNGLGFRASYHLTENPHVLSSQTLMVLDPHLAFVEHPGGISINVVEEGAMYKDQLTPFTSIMPGEISPFSGTAFRLPLRTSDQAARSRISDKATHVGELREILRGFVSNELESVILFLKHVTSIEVRRIDPLGKESILGKVEIDKLDATHDFGPEHRTITLRREDGTSTTRTWKEAASVISSRLEYDVEDRLALEKLTPGIDIAFPLTGPNAKGALFTLLPLPINIPGSSFHINATFALTPDRQNLKKKQEVGDLGSRERLLVEWNMVIMEEWAPAAWAKSLSELEPLNLLPRGWSAWPPEEHDPDSYWFRLAHEVTKKIVGCGESLFPSYDRRRLLSIDSKSVLFAQPTDNDCALFSILSCFDVHVVQPPPHIFGALKAIVANFQASVLSPLSLHTLLCHSVTHLPSKSFDVKAAHKVMDYLALTSSPPSLQLLSDLPWFSRTDGTFVSLNRAPANTQWIIPATEEEARLFTDDPHMLSWDCVSHDLRPHLLKPRTAEVLNVTPFNAELVSSFLSSRFSPLDSSCDELPDAHAARNVDWLLQFWTWVAQWPAREIFFRTQMGRVQHLHLLPTSHQSLRKMSSQVVIFQNVLQAVAEAWGTLGVHALHDSIPRDAVSVFKEKRFGLEKGTPGFVSLLIRSCIVDRQPLLDQHAFLHIRDSLASGLRFESEPELSIENQRKLLELRVFMVGHHPGERSILGSASGRRVFINLPDNYPLPRLDTDVVYIDMRDFSTATLIRLVDRNRLEILSEIDVLKLAIDNWDAQPVDLQDRFIKNIFDNRRYTSELRDRLESLNFVSVNQVDHRVPPRGLIHPHSPLAVLYEGEAGRLPTGPFPSSDYLLVMQSERFVDSSLNESIVWERIEYLSSGSSQGESISRKAVAFVELLNQFWKRPYRPLILRGRPMVWFPSNDLSLIAPNRCRDRHRGDHAHPYYYDLCLRVLDVTRVTSPGFRSALGWSEPIPPHILVEQLRETLTRNLPEKASRLIELLNYLGQRYSDVTSEVADDLRQVIDDQRWIPVVARSIESHALAASKHAVLSESGLGPPFRQVDPRLEHRFLIEMGCTQRPTFETLVEELAKCGTARTSSAKQILEEIAHHHPDFDRTLVVVPDLNGTPQPIDNVYFADMNLIDLTGEVSRKSPIHHNISRSLAAALGIPLASSLILGEDDDEDDQMSEDLVERIRGFLREYDAQYAMNEFLANADDARATEFIILHDSGDPRDRGNGRFIAPAFQTIRGSPSLVLYNNATLSEKDFKGLRHVGRGGKIGDSETHGRHGLGALSFYYFTDVVTVISRDTVLILDPSAKYLPPGPHGWRRTALTRKISDIARLYPDQFKPYHDLGFSPSSPNFDGTIFILPLTSSIAERSSDFQATLDLIKGSYRDLSKNAFFFTKLEKISALYLAAAKAPNPLWRLTATRNPIPSANNLSQCILGINRVEEEWLIATSNETRIPNCHDVTARGLKLQTQSAMKVQLAIRVTLKDTKEPQSYLFSTLRLPKSTSLPFHLHSRFAISSNRQSIVFDPADSFNNRDSKTSFNVWILEEIVPPLYLSALEYLLRSLSDSSSQRFDNKHWWLSGSSDEISAVVKTAFRKLLPEADNLLFKSAANEWLSFRDTVFSAIEPLHIRKVLQFLKAPKFVSSYRRSGITEMSGAKTVGTDFVKQVVLNHVKPTAFQIWFQLEGQDVVSYVRDILEYVVKDAPLVGLPAFTHSTEGEYIKFNQLPAAHISTMYISSHASHPALFPSSLFLARFYSKEVKESLQADPSISVVALSEKNVTTLIKAEISKFTSDEERNVWLDLLWDEYSSLPTTPDLIFLDDTSLKVVKTSSHNLSLPQCVPNGVIYDFATIKKEGLASIVAKLGIIVLHLDSKSVIGQYLLKRFTCKPIVNFLLCFQENYTSRFLVLTKVERQDLSKWLRRNIYLNISDWRSNDPGIRKSFLLDLPIWTVYRDQRIQRLSASGVAVLPQTFPAEHLISYLKPATSVASYSYGLIALLEYCKPGYSSLASFTCMSARDIMSAVSLPTTLEIPSDFDRLTPFLHSMFQLPIAELQLANIQLPVSDGTLRRVEGFLYDHTVNLFSQTLKYTQPPSFLHERFRDLSLASLRSLGMTHDVDLTSFRVCASEVQRLAGRPPRRGDVLSWPERQELLEMSRTCFNVYQGTLPRLLMTTRAHWASLDGIAFIRPKDVRRQGASYDWSTYVDGSLPTVLPPSRFVRPNLEPIAWTQRYLCFYEPAAELLAVNTTFGVPRAFEVVEHLKVLTTRIAQDHPKNGVLLSDIQATYKWLDEHSEEAGPFLLSAGNLNLFLNVNDPTTDEWTGQWEAAKSIMLNLHYDYGNLKTAKDFLLKYDKLLLAAGCSTMKIFNRDGREPAPGPSETDNQRLKEMLNEFRKSGELIDTVLVPTSSDDEYESDAEFGVDQDEQEQLQDGADGGGEPDTIDEVEYPVELCAHRVVLAAAIPYFRERAKGWKTDKVVDEIRFYGSAVVAKLLLDYVYTGDFDFSSTSSATMDEVGQLLRDFLRLMSIAEEWDIPKLKEKLEWNIIHKFDMIQRLPHLTDTLREEAERYNAAKLKEALDEFSKHNSPALNILQRN</sequence>
<dbReference type="InterPro" id="IPR000210">
    <property type="entry name" value="BTB/POZ_dom"/>
</dbReference>
<dbReference type="InterPro" id="IPR011333">
    <property type="entry name" value="SKP1/BTB/POZ_sf"/>
</dbReference>
<dbReference type="InterPro" id="IPR058210">
    <property type="entry name" value="SACS/Nov_dom"/>
</dbReference>
<gene>
    <name evidence="3" type="ORF">M413DRAFT_439046</name>
</gene>
<dbReference type="InterPro" id="IPR052972">
    <property type="entry name" value="Sacsin_chaperone_reg"/>
</dbReference>
<dbReference type="Gene3D" id="3.30.710.10">
    <property type="entry name" value="Potassium Channel Kv1.1, Chain A"/>
    <property type="match status" value="1"/>
</dbReference>
<reference evidence="3 4" key="1">
    <citation type="submission" date="2014-04" db="EMBL/GenBank/DDBJ databases">
        <authorList>
            <consortium name="DOE Joint Genome Institute"/>
            <person name="Kuo A."/>
            <person name="Gay G."/>
            <person name="Dore J."/>
            <person name="Kohler A."/>
            <person name="Nagy L.G."/>
            <person name="Floudas D."/>
            <person name="Copeland A."/>
            <person name="Barry K.W."/>
            <person name="Cichocki N."/>
            <person name="Veneault-Fourrey C."/>
            <person name="LaButti K."/>
            <person name="Lindquist E.A."/>
            <person name="Lipzen A."/>
            <person name="Lundell T."/>
            <person name="Morin E."/>
            <person name="Murat C."/>
            <person name="Sun H."/>
            <person name="Tunlid A."/>
            <person name="Henrissat B."/>
            <person name="Grigoriev I.V."/>
            <person name="Hibbett D.S."/>
            <person name="Martin F."/>
            <person name="Nordberg H.P."/>
            <person name="Cantor M.N."/>
            <person name="Hua S.X."/>
        </authorList>
    </citation>
    <scope>NUCLEOTIDE SEQUENCE [LARGE SCALE GENOMIC DNA]</scope>
    <source>
        <strain evidence="4">h7</strain>
    </source>
</reference>
<dbReference type="PANTHER" id="PTHR15600">
    <property type="entry name" value="SACSIN"/>
    <property type="match status" value="1"/>
</dbReference>
<dbReference type="SUPFAM" id="SSF55874">
    <property type="entry name" value="ATPase domain of HSP90 chaperone/DNA topoisomerase II/histidine kinase"/>
    <property type="match status" value="2"/>
</dbReference>
<evidence type="ECO:0000256" key="1">
    <source>
        <dbReference type="SAM" id="MobiDB-lite"/>
    </source>
</evidence>
<dbReference type="HOGENOM" id="CLU_000417_1_0_1"/>
<dbReference type="PANTHER" id="PTHR15600:SF42">
    <property type="entry name" value="SACSIN"/>
    <property type="match status" value="1"/>
</dbReference>
<dbReference type="Proteomes" id="UP000053424">
    <property type="component" value="Unassembled WGS sequence"/>
</dbReference>
<dbReference type="PROSITE" id="PS50097">
    <property type="entry name" value="BTB"/>
    <property type="match status" value="1"/>
</dbReference>
<name>A0A0C2Z9U8_HEBCY</name>
<dbReference type="NCBIfam" id="NF047352">
    <property type="entry name" value="P_loop_sacsin"/>
    <property type="match status" value="1"/>
</dbReference>
<evidence type="ECO:0000259" key="2">
    <source>
        <dbReference type="PROSITE" id="PS50097"/>
    </source>
</evidence>
<dbReference type="SMART" id="SM00225">
    <property type="entry name" value="BTB"/>
    <property type="match status" value="1"/>
</dbReference>
<keyword evidence="4" id="KW-1185">Reference proteome</keyword>